<accession>A0A834FS34</accession>
<comment type="caution">
    <text evidence="2">The sequence shown here is derived from an EMBL/GenBank/DDBJ whole genome shotgun (WGS) entry which is preliminary data.</text>
</comment>
<evidence type="ECO:0000313" key="3">
    <source>
        <dbReference type="Proteomes" id="UP000646548"/>
    </source>
</evidence>
<dbReference type="Proteomes" id="UP000646548">
    <property type="component" value="Unassembled WGS sequence"/>
</dbReference>
<feature type="region of interest" description="Disordered" evidence="1">
    <location>
        <begin position="93"/>
        <end position="115"/>
    </location>
</feature>
<name>A0A834FS34_ORYME</name>
<evidence type="ECO:0000313" key="2">
    <source>
        <dbReference type="EMBL" id="KAF6739426.1"/>
    </source>
</evidence>
<dbReference type="AlphaFoldDB" id="A0A834FS34"/>
<gene>
    <name evidence="2" type="ORF">FQA47_018253</name>
</gene>
<protein>
    <submittedName>
        <fullName evidence="2">Uncharacterized protein</fullName>
    </submittedName>
</protein>
<dbReference type="EMBL" id="WKFB01000006">
    <property type="protein sequence ID" value="KAF6739426.1"/>
    <property type="molecule type" value="Genomic_DNA"/>
</dbReference>
<evidence type="ECO:0000256" key="1">
    <source>
        <dbReference type="SAM" id="MobiDB-lite"/>
    </source>
</evidence>
<reference evidence="2" key="1">
    <citation type="journal article" name="BMC Genomics">
        <title>Long-read sequencing and de novo genome assembly of marine medaka (Oryzias melastigma).</title>
        <authorList>
            <person name="Liang P."/>
            <person name="Saqib H.S.A."/>
            <person name="Ni X."/>
            <person name="Shen Y."/>
        </authorList>
    </citation>
    <scope>NUCLEOTIDE SEQUENCE</scope>
    <source>
        <strain evidence="2">Bigg-433</strain>
    </source>
</reference>
<organism evidence="2 3">
    <name type="scientific">Oryzias melastigma</name>
    <name type="common">Marine medaka</name>
    <dbReference type="NCBI Taxonomy" id="30732"/>
    <lineage>
        <taxon>Eukaryota</taxon>
        <taxon>Metazoa</taxon>
        <taxon>Chordata</taxon>
        <taxon>Craniata</taxon>
        <taxon>Vertebrata</taxon>
        <taxon>Euteleostomi</taxon>
        <taxon>Actinopterygii</taxon>
        <taxon>Neopterygii</taxon>
        <taxon>Teleostei</taxon>
        <taxon>Neoteleostei</taxon>
        <taxon>Acanthomorphata</taxon>
        <taxon>Ovalentaria</taxon>
        <taxon>Atherinomorphae</taxon>
        <taxon>Beloniformes</taxon>
        <taxon>Adrianichthyidae</taxon>
        <taxon>Oryziinae</taxon>
        <taxon>Oryzias</taxon>
    </lineage>
</organism>
<feature type="compositionally biased region" description="Basic and acidic residues" evidence="1">
    <location>
        <begin position="95"/>
        <end position="115"/>
    </location>
</feature>
<proteinExistence type="predicted"/>
<sequence>MPFKMEIIYLFICSYFCWVFRGYRVHLSRTGSCQVPRFSRLLFYKLTSSKTGFLVQASCSSLPDRLRTEPKGWAAVSVSQTVPPTELPKLYNLNHRREAGSKGQEERESDGKSSI</sequence>